<proteinExistence type="predicted"/>
<keyword evidence="1" id="KW-0812">Transmembrane</keyword>
<comment type="caution">
    <text evidence="2">The sequence shown here is derived from an EMBL/GenBank/DDBJ whole genome shotgun (WGS) entry which is preliminary data.</text>
</comment>
<dbReference type="EMBL" id="CAJPIN010000174">
    <property type="protein sequence ID" value="CAG2053156.1"/>
    <property type="molecule type" value="Genomic_DNA"/>
</dbReference>
<reference evidence="2" key="1">
    <citation type="submission" date="2021-03" db="EMBL/GenBank/DDBJ databases">
        <authorList>
            <person name="Tran Van P."/>
        </authorList>
    </citation>
    <scope>NUCLEOTIDE SEQUENCE</scope>
</reference>
<sequence length="230" mass="25766">MKTTGDAKSRRAYEKPAPRKKPVPCFICDEPVEGEGVSLVVGNTPYSNTSFPAKIGQLMGDGFMVVVTKEDGLCRRCSALLNHLDKLEFDLAIVKKALTGYLKMKYQLLDEGEEEVTPPSDNTLHSLQLLDQLNKFSKELKFRSYKSYEPELSIYLKLCTHWTIIGRESLDKFLDQVKPPTFPIQKSPPIVSVHIEQQHKLPTPTYVLLVIAIVMDPLTTAGIAAAFIEI</sequence>
<keyword evidence="1" id="KW-1133">Transmembrane helix</keyword>
<gene>
    <name evidence="2" type="ORF">TPAB3V08_LOCUS232</name>
</gene>
<evidence type="ECO:0000313" key="2">
    <source>
        <dbReference type="EMBL" id="CAG2053156.1"/>
    </source>
</evidence>
<keyword evidence="1" id="KW-0472">Membrane</keyword>
<accession>A0ABN7NJ30</accession>
<feature type="transmembrane region" description="Helical" evidence="1">
    <location>
        <begin position="206"/>
        <end position="228"/>
    </location>
</feature>
<protein>
    <submittedName>
        <fullName evidence="2">Uncharacterized protein</fullName>
    </submittedName>
</protein>
<organism evidence="2 3">
    <name type="scientific">Timema podura</name>
    <name type="common">Walking stick</name>
    <dbReference type="NCBI Taxonomy" id="61482"/>
    <lineage>
        <taxon>Eukaryota</taxon>
        <taxon>Metazoa</taxon>
        <taxon>Ecdysozoa</taxon>
        <taxon>Arthropoda</taxon>
        <taxon>Hexapoda</taxon>
        <taxon>Insecta</taxon>
        <taxon>Pterygota</taxon>
        <taxon>Neoptera</taxon>
        <taxon>Polyneoptera</taxon>
        <taxon>Phasmatodea</taxon>
        <taxon>Timematodea</taxon>
        <taxon>Timematoidea</taxon>
        <taxon>Timematidae</taxon>
        <taxon>Timema</taxon>
    </lineage>
</organism>
<name>A0ABN7NJ30_TIMPD</name>
<evidence type="ECO:0000313" key="3">
    <source>
        <dbReference type="Proteomes" id="UP001153148"/>
    </source>
</evidence>
<evidence type="ECO:0000256" key="1">
    <source>
        <dbReference type="SAM" id="Phobius"/>
    </source>
</evidence>
<keyword evidence="3" id="KW-1185">Reference proteome</keyword>
<dbReference type="Proteomes" id="UP001153148">
    <property type="component" value="Unassembled WGS sequence"/>
</dbReference>